<dbReference type="CDD" id="cd00207">
    <property type="entry name" value="fer2"/>
    <property type="match status" value="1"/>
</dbReference>
<dbReference type="Pfam" id="PF00111">
    <property type="entry name" value="Fer2"/>
    <property type="match status" value="1"/>
</dbReference>
<dbReference type="EMBL" id="JAYJLD010000006">
    <property type="protein sequence ID" value="MEB3101274.1"/>
    <property type="molecule type" value="Genomic_DNA"/>
</dbReference>
<dbReference type="RefSeq" id="WP_371753380.1">
    <property type="nucleotide sequence ID" value="NZ_JAYJLD010000006.1"/>
</dbReference>
<organism evidence="2 3">
    <name type="scientific">Ferviditalea candida</name>
    <dbReference type="NCBI Taxonomy" id="3108399"/>
    <lineage>
        <taxon>Bacteria</taxon>
        <taxon>Bacillati</taxon>
        <taxon>Bacillota</taxon>
        <taxon>Bacilli</taxon>
        <taxon>Bacillales</taxon>
        <taxon>Paenibacillaceae</taxon>
        <taxon>Ferviditalea</taxon>
    </lineage>
</organism>
<feature type="domain" description="2Fe-2S ferredoxin-type" evidence="1">
    <location>
        <begin position="9"/>
        <end position="85"/>
    </location>
</feature>
<dbReference type="InterPro" id="IPR001041">
    <property type="entry name" value="2Fe-2S_ferredoxin-type"/>
</dbReference>
<proteinExistence type="predicted"/>
<accession>A0ABU5ZFJ5</accession>
<gene>
    <name evidence="2" type="ORF">VF724_06300</name>
</gene>
<evidence type="ECO:0000313" key="2">
    <source>
        <dbReference type="EMBL" id="MEB3101274.1"/>
    </source>
</evidence>
<dbReference type="Gene3D" id="3.10.20.30">
    <property type="match status" value="1"/>
</dbReference>
<protein>
    <submittedName>
        <fullName evidence="2">2Fe-2S iron-sulfur cluster-binding protein</fullName>
    </submittedName>
</protein>
<reference evidence="2" key="1">
    <citation type="submission" date="2023-12" db="EMBL/GenBank/DDBJ databases">
        <title>Fervidustalea candida gen. nov., sp. nov., a novel member of the family Paenibacillaceae isolated from a geothermal area.</title>
        <authorList>
            <person name="Li W.-J."/>
            <person name="Jiao J.-Y."/>
            <person name="Chen Y."/>
        </authorList>
    </citation>
    <scope>NUCLEOTIDE SEQUENCE</scope>
    <source>
        <strain evidence="2">SYSU GA230002</strain>
    </source>
</reference>
<name>A0ABU5ZFJ5_9BACL</name>
<dbReference type="InterPro" id="IPR012675">
    <property type="entry name" value="Beta-grasp_dom_sf"/>
</dbReference>
<evidence type="ECO:0000259" key="1">
    <source>
        <dbReference type="Pfam" id="PF00111"/>
    </source>
</evidence>
<comment type="caution">
    <text evidence="2">The sequence shown here is derived from an EMBL/GenBank/DDBJ whole genome shotgun (WGS) entry which is preliminary data.</text>
</comment>
<sequence>MPIITFRRNGFTHVQEVKDNANLVVLAGIKQFPNVKYGCGMGRCTKCVSKIIKGGEHLDPPNWKEQKMLGEKLNLGYRLTCQLFITNDLELEQEN</sequence>
<evidence type="ECO:0000313" key="3">
    <source>
        <dbReference type="Proteomes" id="UP001310386"/>
    </source>
</evidence>
<dbReference type="SUPFAM" id="SSF54292">
    <property type="entry name" value="2Fe-2S ferredoxin-like"/>
    <property type="match status" value="1"/>
</dbReference>
<dbReference type="Proteomes" id="UP001310386">
    <property type="component" value="Unassembled WGS sequence"/>
</dbReference>
<keyword evidence="3" id="KW-1185">Reference proteome</keyword>
<dbReference type="InterPro" id="IPR036010">
    <property type="entry name" value="2Fe-2S_ferredoxin-like_sf"/>
</dbReference>